<dbReference type="NCBIfam" id="NF001299">
    <property type="entry name" value="PRK00241.1"/>
    <property type="match status" value="1"/>
</dbReference>
<keyword evidence="6" id="KW-0378">Hydrolase</keyword>
<dbReference type="InParanoid" id="A0A1E7F414"/>
<evidence type="ECO:0000259" key="10">
    <source>
        <dbReference type="PROSITE" id="PS51462"/>
    </source>
</evidence>
<dbReference type="OrthoDB" id="10249612at2759"/>
<comment type="catalytic activity">
    <reaction evidence="9">
        <text>a 5'-end NAD(+)-phospho-ribonucleoside in mRNA + H2O = a 5'-end phospho-adenosine-phospho-ribonucleoside in mRNA + beta-nicotinamide D-ribonucleotide + 2 H(+)</text>
        <dbReference type="Rhea" id="RHEA:60876"/>
        <dbReference type="Rhea" id="RHEA-COMP:15698"/>
        <dbReference type="Rhea" id="RHEA-COMP:15719"/>
        <dbReference type="ChEBI" id="CHEBI:14649"/>
        <dbReference type="ChEBI" id="CHEBI:15377"/>
        <dbReference type="ChEBI" id="CHEBI:15378"/>
        <dbReference type="ChEBI" id="CHEBI:144029"/>
        <dbReference type="ChEBI" id="CHEBI:144051"/>
    </reaction>
    <physiologicalReaction direction="left-to-right" evidence="9">
        <dbReference type="Rhea" id="RHEA:60877"/>
    </physiologicalReaction>
</comment>
<keyword evidence="7" id="KW-0460">Magnesium</keyword>
<evidence type="ECO:0000256" key="9">
    <source>
        <dbReference type="ARBA" id="ARBA00023679"/>
    </source>
</evidence>
<evidence type="ECO:0000256" key="3">
    <source>
        <dbReference type="ARBA" id="ARBA00009595"/>
    </source>
</evidence>
<dbReference type="KEGG" id="fcy:FRACYDRAFT_161145"/>
<dbReference type="AlphaFoldDB" id="A0A1E7F414"/>
<dbReference type="GO" id="GO:0019677">
    <property type="term" value="P:NAD+ catabolic process"/>
    <property type="evidence" value="ECO:0007669"/>
    <property type="project" value="TreeGrafter"/>
</dbReference>
<dbReference type="PANTHER" id="PTHR42904:SF6">
    <property type="entry name" value="NAD-CAPPED RNA HYDROLASE NUDT12"/>
    <property type="match status" value="1"/>
</dbReference>
<keyword evidence="8" id="KW-0520">NAD</keyword>
<dbReference type="InterPro" id="IPR000086">
    <property type="entry name" value="NUDIX_hydrolase_dom"/>
</dbReference>
<evidence type="ECO:0000256" key="7">
    <source>
        <dbReference type="ARBA" id="ARBA00022842"/>
    </source>
</evidence>
<dbReference type="InterPro" id="IPR049734">
    <property type="entry name" value="NudC-like_C"/>
</dbReference>
<proteinExistence type="inferred from homology"/>
<feature type="domain" description="Nudix hydrolase" evidence="10">
    <location>
        <begin position="37"/>
        <end position="149"/>
    </location>
</feature>
<keyword evidence="5" id="KW-0479">Metal-binding</keyword>
<feature type="non-terminal residue" evidence="11">
    <location>
        <position position="1"/>
    </location>
</feature>
<dbReference type="PANTHER" id="PTHR42904">
    <property type="entry name" value="NUDIX HYDROLASE, NUDC SUBFAMILY"/>
    <property type="match status" value="1"/>
</dbReference>
<protein>
    <recommendedName>
        <fullName evidence="4">NAD(+) diphosphatase</fullName>
        <ecNumber evidence="4">3.6.1.22</ecNumber>
    </recommendedName>
</protein>
<comment type="similarity">
    <text evidence="3">Belongs to the Nudix hydrolase family. NudC subfamily.</text>
</comment>
<dbReference type="Pfam" id="PF00293">
    <property type="entry name" value="NUDIX"/>
    <property type="match status" value="1"/>
</dbReference>
<keyword evidence="12" id="KW-1185">Reference proteome</keyword>
<organism evidence="11 12">
    <name type="scientific">Fragilariopsis cylindrus CCMP1102</name>
    <dbReference type="NCBI Taxonomy" id="635003"/>
    <lineage>
        <taxon>Eukaryota</taxon>
        <taxon>Sar</taxon>
        <taxon>Stramenopiles</taxon>
        <taxon>Ochrophyta</taxon>
        <taxon>Bacillariophyta</taxon>
        <taxon>Bacillariophyceae</taxon>
        <taxon>Bacillariophycidae</taxon>
        <taxon>Bacillariales</taxon>
        <taxon>Bacillariaceae</taxon>
        <taxon>Fragilariopsis</taxon>
    </lineage>
</organism>
<dbReference type="EMBL" id="KV784364">
    <property type="protein sequence ID" value="OEU12876.1"/>
    <property type="molecule type" value="Genomic_DNA"/>
</dbReference>
<name>A0A1E7F414_9STRA</name>
<dbReference type="Gene3D" id="3.90.79.10">
    <property type="entry name" value="Nucleoside Triphosphate Pyrophosphohydrolase"/>
    <property type="match status" value="1"/>
</dbReference>
<evidence type="ECO:0000256" key="4">
    <source>
        <dbReference type="ARBA" id="ARBA00012381"/>
    </source>
</evidence>
<evidence type="ECO:0000313" key="11">
    <source>
        <dbReference type="EMBL" id="OEU12876.1"/>
    </source>
</evidence>
<evidence type="ECO:0000256" key="1">
    <source>
        <dbReference type="ARBA" id="ARBA00001946"/>
    </source>
</evidence>
<dbReference type="GO" id="GO:0046872">
    <property type="term" value="F:metal ion binding"/>
    <property type="evidence" value="ECO:0007669"/>
    <property type="project" value="UniProtKB-KW"/>
</dbReference>
<evidence type="ECO:0000256" key="8">
    <source>
        <dbReference type="ARBA" id="ARBA00023027"/>
    </source>
</evidence>
<evidence type="ECO:0000256" key="2">
    <source>
        <dbReference type="ARBA" id="ARBA00001947"/>
    </source>
</evidence>
<gene>
    <name evidence="11" type="ORF">FRACYDRAFT_161145</name>
</gene>
<dbReference type="GO" id="GO:0006742">
    <property type="term" value="P:NADP+ catabolic process"/>
    <property type="evidence" value="ECO:0007669"/>
    <property type="project" value="TreeGrafter"/>
</dbReference>
<dbReference type="InterPro" id="IPR015797">
    <property type="entry name" value="NUDIX_hydrolase-like_dom_sf"/>
</dbReference>
<evidence type="ECO:0000256" key="6">
    <source>
        <dbReference type="ARBA" id="ARBA00022801"/>
    </source>
</evidence>
<dbReference type="CDD" id="cd03429">
    <property type="entry name" value="NUDIX_NADH_pyrophosphatase_Nudt13"/>
    <property type="match status" value="1"/>
</dbReference>
<sequence length="149" mass="16774">SNWQRKNKYCTNCGSPLDLIHGSTCQQCSACQTMSWPRQDPSMIVSIISRCGSKILLARSPRHPPKMHTVLAGFVEVGNETFESAVARETFEEVGIRIDLDSIKYIGSQPWPFPQSCMIAFTAKADETQPFTIDTNELIDAKWFSREDV</sequence>
<dbReference type="EC" id="3.6.1.22" evidence="4"/>
<dbReference type="Gene3D" id="3.90.79.20">
    <property type="match status" value="1"/>
</dbReference>
<evidence type="ECO:0000313" key="12">
    <source>
        <dbReference type="Proteomes" id="UP000095751"/>
    </source>
</evidence>
<feature type="non-terminal residue" evidence="11">
    <location>
        <position position="149"/>
    </location>
</feature>
<accession>A0A1E7F414</accession>
<dbReference type="GO" id="GO:0005829">
    <property type="term" value="C:cytosol"/>
    <property type="evidence" value="ECO:0007669"/>
    <property type="project" value="TreeGrafter"/>
</dbReference>
<comment type="cofactor">
    <cofactor evidence="1">
        <name>Mg(2+)</name>
        <dbReference type="ChEBI" id="CHEBI:18420"/>
    </cofactor>
</comment>
<comment type="cofactor">
    <cofactor evidence="2">
        <name>Zn(2+)</name>
        <dbReference type="ChEBI" id="CHEBI:29105"/>
    </cofactor>
</comment>
<dbReference type="InterPro" id="IPR050241">
    <property type="entry name" value="NAD-cap_RNA_hydrolase_NudC"/>
</dbReference>
<reference evidence="11 12" key="1">
    <citation type="submission" date="2016-09" db="EMBL/GenBank/DDBJ databases">
        <title>Extensive genetic diversity and differential bi-allelic expression allows diatom success in the polar Southern Ocean.</title>
        <authorList>
            <consortium name="DOE Joint Genome Institute"/>
            <person name="Mock T."/>
            <person name="Otillar R.P."/>
            <person name="Strauss J."/>
            <person name="Dupont C."/>
            <person name="Frickenhaus S."/>
            <person name="Maumus F."/>
            <person name="Mcmullan M."/>
            <person name="Sanges R."/>
            <person name="Schmutz J."/>
            <person name="Toseland A."/>
            <person name="Valas R."/>
            <person name="Veluchamy A."/>
            <person name="Ward B.J."/>
            <person name="Allen A."/>
            <person name="Barry K."/>
            <person name="Falciatore A."/>
            <person name="Ferrante M."/>
            <person name="Fortunato A.E."/>
            <person name="Gloeckner G."/>
            <person name="Gruber A."/>
            <person name="Hipkin R."/>
            <person name="Janech M."/>
            <person name="Kroth P."/>
            <person name="Leese F."/>
            <person name="Lindquist E."/>
            <person name="Lyon B.R."/>
            <person name="Martin J."/>
            <person name="Mayer C."/>
            <person name="Parker M."/>
            <person name="Quesneville H."/>
            <person name="Raymond J."/>
            <person name="Uhlig C."/>
            <person name="Valentin K.U."/>
            <person name="Worden A.Z."/>
            <person name="Armbrust E.V."/>
            <person name="Bowler C."/>
            <person name="Green B."/>
            <person name="Moulton V."/>
            <person name="Van Oosterhout C."/>
            <person name="Grigoriev I."/>
        </authorList>
    </citation>
    <scope>NUCLEOTIDE SEQUENCE [LARGE SCALE GENOMIC DNA]</scope>
    <source>
        <strain evidence="11 12">CCMP1102</strain>
    </source>
</reference>
<dbReference type="SUPFAM" id="SSF55811">
    <property type="entry name" value="Nudix"/>
    <property type="match status" value="1"/>
</dbReference>
<dbReference type="PROSITE" id="PS51462">
    <property type="entry name" value="NUDIX"/>
    <property type="match status" value="1"/>
</dbReference>
<dbReference type="Proteomes" id="UP000095751">
    <property type="component" value="Unassembled WGS sequence"/>
</dbReference>
<evidence type="ECO:0000256" key="5">
    <source>
        <dbReference type="ARBA" id="ARBA00022723"/>
    </source>
</evidence>
<dbReference type="GO" id="GO:0035529">
    <property type="term" value="F:NADH pyrophosphatase activity"/>
    <property type="evidence" value="ECO:0007669"/>
    <property type="project" value="TreeGrafter"/>
</dbReference>